<reference evidence="1 2" key="1">
    <citation type="submission" date="2024-10" db="EMBL/GenBank/DDBJ databases">
        <title>The Natural Products Discovery Center: Release of the First 8490 Sequenced Strains for Exploring Actinobacteria Biosynthetic Diversity.</title>
        <authorList>
            <person name="Kalkreuter E."/>
            <person name="Kautsar S.A."/>
            <person name="Yang D."/>
            <person name="Bader C.D."/>
            <person name="Teijaro C.N."/>
            <person name="Fluegel L."/>
            <person name="Davis C.M."/>
            <person name="Simpson J.R."/>
            <person name="Lauterbach L."/>
            <person name="Steele A.D."/>
            <person name="Gui C."/>
            <person name="Meng S."/>
            <person name="Li G."/>
            <person name="Viehrig K."/>
            <person name="Ye F."/>
            <person name="Su P."/>
            <person name="Kiefer A.F."/>
            <person name="Nichols A."/>
            <person name="Cepeda A.J."/>
            <person name="Yan W."/>
            <person name="Fan B."/>
            <person name="Jiang Y."/>
            <person name="Adhikari A."/>
            <person name="Zheng C.-J."/>
            <person name="Schuster L."/>
            <person name="Cowan T.M."/>
            <person name="Smanski M.J."/>
            <person name="Chevrette M.G."/>
            <person name="De Carvalho L.P.S."/>
            <person name="Shen B."/>
        </authorList>
    </citation>
    <scope>NUCLEOTIDE SEQUENCE [LARGE SCALE GENOMIC DNA]</scope>
    <source>
        <strain evidence="1 2">NPDC049503</strain>
    </source>
</reference>
<accession>A0ABW8AE93</accession>
<gene>
    <name evidence="1" type="ORF">ACIBP5_34275</name>
</gene>
<evidence type="ECO:0000313" key="2">
    <source>
        <dbReference type="Proteomes" id="UP001612928"/>
    </source>
</evidence>
<dbReference type="Pfam" id="PF19939">
    <property type="entry name" value="DUF6401"/>
    <property type="match status" value="1"/>
</dbReference>
<dbReference type="Proteomes" id="UP001612928">
    <property type="component" value="Unassembled WGS sequence"/>
</dbReference>
<dbReference type="InterPro" id="IPR045647">
    <property type="entry name" value="DUF6401"/>
</dbReference>
<dbReference type="EMBL" id="JBITMB010000011">
    <property type="protein sequence ID" value="MFI7445065.1"/>
    <property type="molecule type" value="Genomic_DNA"/>
</dbReference>
<comment type="caution">
    <text evidence="1">The sequence shown here is derived from an EMBL/GenBank/DDBJ whole genome shotgun (WGS) entry which is preliminary data.</text>
</comment>
<dbReference type="RefSeq" id="WP_397025457.1">
    <property type="nucleotide sequence ID" value="NZ_JBITMB010000011.1"/>
</dbReference>
<sequence>MLFENDWAASPLRWLMETLGHAQLERMAADPSLVAAVDQHAAELRETISLDRETLGDYLLGFADELRERNWSFHEFQEFHEFPELQELSGLPGFRGGHDPAAVRLTAICWLARELNLLDESPA</sequence>
<name>A0ABW8AE93_9ACTN</name>
<evidence type="ECO:0000313" key="1">
    <source>
        <dbReference type="EMBL" id="MFI7445065.1"/>
    </source>
</evidence>
<organism evidence="1 2">
    <name type="scientific">Nonomuraea indica</name>
    <dbReference type="NCBI Taxonomy" id="1581193"/>
    <lineage>
        <taxon>Bacteria</taxon>
        <taxon>Bacillati</taxon>
        <taxon>Actinomycetota</taxon>
        <taxon>Actinomycetes</taxon>
        <taxon>Streptosporangiales</taxon>
        <taxon>Streptosporangiaceae</taxon>
        <taxon>Nonomuraea</taxon>
    </lineage>
</organism>
<keyword evidence="2" id="KW-1185">Reference proteome</keyword>
<proteinExistence type="predicted"/>
<protein>
    <submittedName>
        <fullName evidence="1">DUF6401 family natural product biosynthesis protein</fullName>
    </submittedName>
</protein>